<name>A0ABT1W3R4_9PROT</name>
<evidence type="ECO:0000256" key="2">
    <source>
        <dbReference type="ARBA" id="ARBA00009694"/>
    </source>
</evidence>
<feature type="transmembrane region" description="Helical" evidence="6">
    <location>
        <begin position="110"/>
        <end position="132"/>
    </location>
</feature>
<dbReference type="InterPro" id="IPR006696">
    <property type="entry name" value="DUF423"/>
</dbReference>
<dbReference type="Pfam" id="PF04241">
    <property type="entry name" value="DUF423"/>
    <property type="match status" value="1"/>
</dbReference>
<evidence type="ECO:0000313" key="7">
    <source>
        <dbReference type="EMBL" id="MCQ8242533.1"/>
    </source>
</evidence>
<gene>
    <name evidence="7" type="ORF">NFI88_17055</name>
</gene>
<feature type="transmembrane region" description="Helical" evidence="6">
    <location>
        <begin position="84"/>
        <end position="104"/>
    </location>
</feature>
<comment type="subcellular location">
    <subcellularLocation>
        <location evidence="1">Membrane</location>
        <topology evidence="1">Multi-pass membrane protein</topology>
    </subcellularLocation>
</comment>
<evidence type="ECO:0000313" key="8">
    <source>
        <dbReference type="Proteomes" id="UP001524547"/>
    </source>
</evidence>
<evidence type="ECO:0000256" key="6">
    <source>
        <dbReference type="SAM" id="Phobius"/>
    </source>
</evidence>
<keyword evidence="5 6" id="KW-0472">Membrane</keyword>
<dbReference type="RefSeq" id="WP_422921297.1">
    <property type="nucleotide sequence ID" value="NZ_JAMZEJ010000013.1"/>
</dbReference>
<comment type="similarity">
    <text evidence="2">Belongs to the UPF0382 family.</text>
</comment>
<sequence length="135" mass="13819">MPAPLSGPARAAWPRFSLVSGALLGFATVACGALAAHLPDRMLVPGGREMLRGAVQMQGWHAAALLLIGALAERQDGWPLRLAAILMLCGIASFCGGVYSLAFGTTVAGWLAPLGGTLAMVGWLLLAVAAVARRA</sequence>
<proteinExistence type="inferred from homology"/>
<protein>
    <submittedName>
        <fullName evidence="7">DUF423 domain-containing protein</fullName>
    </submittedName>
</protein>
<feature type="transmembrane region" description="Helical" evidence="6">
    <location>
        <begin position="51"/>
        <end position="72"/>
    </location>
</feature>
<comment type="caution">
    <text evidence="7">The sequence shown here is derived from an EMBL/GenBank/DDBJ whole genome shotgun (WGS) entry which is preliminary data.</text>
</comment>
<keyword evidence="4 6" id="KW-1133">Transmembrane helix</keyword>
<evidence type="ECO:0000256" key="3">
    <source>
        <dbReference type="ARBA" id="ARBA00022692"/>
    </source>
</evidence>
<dbReference type="PANTHER" id="PTHR43461:SF1">
    <property type="entry name" value="TRANSMEMBRANE PROTEIN 256"/>
    <property type="match status" value="1"/>
</dbReference>
<keyword evidence="8" id="KW-1185">Reference proteome</keyword>
<accession>A0ABT1W3R4</accession>
<dbReference type="EMBL" id="JAMZEJ010000013">
    <property type="protein sequence ID" value="MCQ8242533.1"/>
    <property type="molecule type" value="Genomic_DNA"/>
</dbReference>
<dbReference type="PANTHER" id="PTHR43461">
    <property type="entry name" value="TRANSMEMBRANE PROTEIN 256"/>
    <property type="match status" value="1"/>
</dbReference>
<evidence type="ECO:0000256" key="1">
    <source>
        <dbReference type="ARBA" id="ARBA00004141"/>
    </source>
</evidence>
<dbReference type="Proteomes" id="UP001524547">
    <property type="component" value="Unassembled WGS sequence"/>
</dbReference>
<evidence type="ECO:0000256" key="4">
    <source>
        <dbReference type="ARBA" id="ARBA00022989"/>
    </source>
</evidence>
<keyword evidence="3 6" id="KW-0812">Transmembrane</keyword>
<reference evidence="7 8" key="1">
    <citation type="submission" date="2022-06" db="EMBL/GenBank/DDBJ databases">
        <title>Rhizosaccharibacter gen. nov. sp. nov. KSS12, endophytic bacteria isolated from sugarcane.</title>
        <authorList>
            <person name="Pitiwittayakul N."/>
        </authorList>
    </citation>
    <scope>NUCLEOTIDE SEQUENCE [LARGE SCALE GENOMIC DNA]</scope>
    <source>
        <strain evidence="7 8">KSS12</strain>
    </source>
</reference>
<organism evidence="7 8">
    <name type="scientific">Rhizosaccharibacter radicis</name>
    <dbReference type="NCBI Taxonomy" id="2782605"/>
    <lineage>
        <taxon>Bacteria</taxon>
        <taxon>Pseudomonadati</taxon>
        <taxon>Pseudomonadota</taxon>
        <taxon>Alphaproteobacteria</taxon>
        <taxon>Acetobacterales</taxon>
        <taxon>Acetobacteraceae</taxon>
        <taxon>Rhizosaccharibacter</taxon>
    </lineage>
</organism>
<evidence type="ECO:0000256" key="5">
    <source>
        <dbReference type="ARBA" id="ARBA00023136"/>
    </source>
</evidence>